<name>A0ABT5I1X0_VOGIN</name>
<organism evidence="2 3">
    <name type="scientific">Vogesella indigofera</name>
    <name type="common">Pseudomonas indigofera</name>
    <dbReference type="NCBI Taxonomy" id="45465"/>
    <lineage>
        <taxon>Bacteria</taxon>
        <taxon>Pseudomonadati</taxon>
        <taxon>Pseudomonadota</taxon>
        <taxon>Betaproteobacteria</taxon>
        <taxon>Neisseriales</taxon>
        <taxon>Chromobacteriaceae</taxon>
        <taxon>Vogesella</taxon>
    </lineage>
</organism>
<keyword evidence="1" id="KW-0472">Membrane</keyword>
<dbReference type="Proteomes" id="UP001221566">
    <property type="component" value="Unassembled WGS sequence"/>
</dbReference>
<evidence type="ECO:0008006" key="4">
    <source>
        <dbReference type="Google" id="ProtNLM"/>
    </source>
</evidence>
<accession>A0ABT5I1X0</accession>
<keyword evidence="1" id="KW-0812">Transmembrane</keyword>
<keyword evidence="3" id="KW-1185">Reference proteome</keyword>
<gene>
    <name evidence="2" type="ORF">PQU93_04510</name>
</gene>
<evidence type="ECO:0000256" key="1">
    <source>
        <dbReference type="SAM" id="Phobius"/>
    </source>
</evidence>
<evidence type="ECO:0000313" key="2">
    <source>
        <dbReference type="EMBL" id="MDC7690043.1"/>
    </source>
</evidence>
<keyword evidence="1" id="KW-1133">Transmembrane helix</keyword>
<sequence length="122" mass="13735">MFLPFKQDSTARNTEKPPSGGFFHGRLPVKPCYVALHNVNVLFSNARLPRLAHNANRSMEGAMMELVIAAVLLLFFVFPLFGGVLAFVSGAIRPRFHHGKVLSGWHPLNPYYKLSPYHFGKR</sequence>
<dbReference type="RefSeq" id="WP_272802450.1">
    <property type="nucleotide sequence ID" value="NZ_JAQQKY010000001.1"/>
</dbReference>
<proteinExistence type="predicted"/>
<dbReference type="EMBL" id="JAQQKY010000001">
    <property type="protein sequence ID" value="MDC7690043.1"/>
    <property type="molecule type" value="Genomic_DNA"/>
</dbReference>
<feature type="transmembrane region" description="Helical" evidence="1">
    <location>
        <begin position="66"/>
        <end position="88"/>
    </location>
</feature>
<comment type="caution">
    <text evidence="2">The sequence shown here is derived from an EMBL/GenBank/DDBJ whole genome shotgun (WGS) entry which is preliminary data.</text>
</comment>
<evidence type="ECO:0000313" key="3">
    <source>
        <dbReference type="Proteomes" id="UP001221566"/>
    </source>
</evidence>
<reference evidence="2 3" key="1">
    <citation type="submission" date="2023-01" db="EMBL/GenBank/DDBJ databases">
        <title>Novel species of the genus Vogesella isolated from rivers.</title>
        <authorList>
            <person name="Lu H."/>
        </authorList>
    </citation>
    <scope>NUCLEOTIDE SEQUENCE [LARGE SCALE GENOMIC DNA]</scope>
    <source>
        <strain evidence="2 3">SH7W</strain>
    </source>
</reference>
<protein>
    <recommendedName>
        <fullName evidence="4">Transmembrane protein</fullName>
    </recommendedName>
</protein>